<gene>
    <name evidence="1" type="ORF">CROQUDRAFT_101790</name>
</gene>
<name>A0A9P6N8B3_9BASI</name>
<reference evidence="1" key="1">
    <citation type="submission" date="2013-11" db="EMBL/GenBank/DDBJ databases">
        <title>Genome sequence of the fusiform rust pathogen reveals effectors for host alternation and coevolution with pine.</title>
        <authorList>
            <consortium name="DOE Joint Genome Institute"/>
            <person name="Smith K."/>
            <person name="Pendleton A."/>
            <person name="Kubisiak T."/>
            <person name="Anderson C."/>
            <person name="Salamov A."/>
            <person name="Aerts A."/>
            <person name="Riley R."/>
            <person name="Clum A."/>
            <person name="Lindquist E."/>
            <person name="Ence D."/>
            <person name="Campbell M."/>
            <person name="Kronenberg Z."/>
            <person name="Feau N."/>
            <person name="Dhillon B."/>
            <person name="Hamelin R."/>
            <person name="Burleigh J."/>
            <person name="Smith J."/>
            <person name="Yandell M."/>
            <person name="Nelson C."/>
            <person name="Grigoriev I."/>
            <person name="Davis J."/>
        </authorList>
    </citation>
    <scope>NUCLEOTIDE SEQUENCE</scope>
    <source>
        <strain evidence="1">G11</strain>
    </source>
</reference>
<evidence type="ECO:0000313" key="1">
    <source>
        <dbReference type="EMBL" id="KAG0139293.1"/>
    </source>
</evidence>
<evidence type="ECO:0000313" key="2">
    <source>
        <dbReference type="Proteomes" id="UP000886653"/>
    </source>
</evidence>
<keyword evidence="2" id="KW-1185">Reference proteome</keyword>
<dbReference type="EMBL" id="MU167645">
    <property type="protein sequence ID" value="KAG0139293.1"/>
    <property type="molecule type" value="Genomic_DNA"/>
</dbReference>
<sequence>MKRTPVNVTSLSSGFTSSSISRIPPSVHQTPTKILSSPANEHYRPTPWLPSASLFHSHWNLEALLGPNTNTSHPSLRHGSFKVDFKHSSSLLSPAFQYSDPIVLTCNILLEQASDLSTDQILN</sequence>
<proteinExistence type="predicted"/>
<dbReference type="Proteomes" id="UP000886653">
    <property type="component" value="Unassembled WGS sequence"/>
</dbReference>
<protein>
    <submittedName>
        <fullName evidence="1">Uncharacterized protein</fullName>
    </submittedName>
</protein>
<comment type="caution">
    <text evidence="1">The sequence shown here is derived from an EMBL/GenBank/DDBJ whole genome shotgun (WGS) entry which is preliminary data.</text>
</comment>
<dbReference type="AlphaFoldDB" id="A0A9P6N8B3"/>
<organism evidence="1 2">
    <name type="scientific">Cronartium quercuum f. sp. fusiforme G11</name>
    <dbReference type="NCBI Taxonomy" id="708437"/>
    <lineage>
        <taxon>Eukaryota</taxon>
        <taxon>Fungi</taxon>
        <taxon>Dikarya</taxon>
        <taxon>Basidiomycota</taxon>
        <taxon>Pucciniomycotina</taxon>
        <taxon>Pucciniomycetes</taxon>
        <taxon>Pucciniales</taxon>
        <taxon>Coleosporiaceae</taxon>
        <taxon>Cronartium</taxon>
    </lineage>
</organism>
<accession>A0A9P6N8B3</accession>